<evidence type="ECO:0000256" key="2">
    <source>
        <dbReference type="ARBA" id="ARBA00010015"/>
    </source>
</evidence>
<evidence type="ECO:0000256" key="3">
    <source>
        <dbReference type="ARBA" id="ARBA00022722"/>
    </source>
</evidence>
<dbReference type="Gene3D" id="3.40.50.10130">
    <property type="match status" value="1"/>
</dbReference>
<evidence type="ECO:0000256" key="8">
    <source>
        <dbReference type="ARBA" id="ARBA00023204"/>
    </source>
</evidence>
<dbReference type="GO" id="GO:0003684">
    <property type="term" value="F:damaged DNA binding"/>
    <property type="evidence" value="ECO:0007669"/>
    <property type="project" value="TreeGrafter"/>
</dbReference>
<dbReference type="OMA" id="THILDIM"/>
<keyword evidence="5" id="KW-0227">DNA damage</keyword>
<evidence type="ECO:0000313" key="14">
    <source>
        <dbReference type="Proteomes" id="UP000887568"/>
    </source>
</evidence>
<keyword evidence="3" id="KW-0540">Nuclease</keyword>
<feature type="compositionally biased region" description="Basic residues" evidence="11">
    <location>
        <begin position="790"/>
        <end position="807"/>
    </location>
</feature>
<dbReference type="NCBIfam" id="TIGR00596">
    <property type="entry name" value="rad1"/>
    <property type="match status" value="1"/>
</dbReference>
<dbReference type="FunFam" id="3.40.50.10130:FF:000002">
    <property type="entry name" value="DNA repair endonuclease XPF"/>
    <property type="match status" value="1"/>
</dbReference>
<name>A0A914AR88_PATMI</name>
<evidence type="ECO:0000256" key="1">
    <source>
        <dbReference type="ARBA" id="ARBA00004123"/>
    </source>
</evidence>
<comment type="subcellular location">
    <subcellularLocation>
        <location evidence="1">Nucleus</location>
    </subcellularLocation>
</comment>
<dbReference type="Pfam" id="PF02732">
    <property type="entry name" value="ERCC4"/>
    <property type="match status" value="1"/>
</dbReference>
<reference evidence="13" key="1">
    <citation type="submission" date="2022-11" db="UniProtKB">
        <authorList>
            <consortium name="EnsemblMetazoa"/>
        </authorList>
    </citation>
    <scope>IDENTIFICATION</scope>
</reference>
<keyword evidence="9" id="KW-0539">Nucleus</keyword>
<protein>
    <recommendedName>
        <fullName evidence="10">DNA repair endonuclease XPF</fullName>
    </recommendedName>
</protein>
<evidence type="ECO:0000256" key="9">
    <source>
        <dbReference type="ARBA" id="ARBA00023242"/>
    </source>
</evidence>
<dbReference type="GO" id="GO:0000014">
    <property type="term" value="F:single-stranded DNA endodeoxyribonuclease activity"/>
    <property type="evidence" value="ECO:0007669"/>
    <property type="project" value="TreeGrafter"/>
</dbReference>
<comment type="similarity">
    <text evidence="2">Belongs to the XPF family.</text>
</comment>
<dbReference type="GO" id="GO:0000712">
    <property type="term" value="P:resolution of meiotic recombination intermediates"/>
    <property type="evidence" value="ECO:0007669"/>
    <property type="project" value="TreeGrafter"/>
</dbReference>
<evidence type="ECO:0000256" key="11">
    <source>
        <dbReference type="SAM" id="MobiDB-lite"/>
    </source>
</evidence>
<dbReference type="AlphaFoldDB" id="A0A914AR88"/>
<dbReference type="GeneID" id="119736628"/>
<keyword evidence="14" id="KW-1185">Reference proteome</keyword>
<keyword evidence="8" id="KW-0234">DNA repair</keyword>
<proteinExistence type="inferred from homology"/>
<feature type="region of interest" description="Disordered" evidence="11">
    <location>
        <begin position="221"/>
        <end position="243"/>
    </location>
</feature>
<dbReference type="SUPFAM" id="SSF52980">
    <property type="entry name" value="Restriction endonuclease-like"/>
    <property type="match status" value="1"/>
</dbReference>
<dbReference type="GO" id="GO:0003697">
    <property type="term" value="F:single-stranded DNA binding"/>
    <property type="evidence" value="ECO:0007669"/>
    <property type="project" value="InterPro"/>
</dbReference>
<feature type="compositionally biased region" description="Low complexity" evidence="11">
    <location>
        <begin position="525"/>
        <end position="548"/>
    </location>
</feature>
<dbReference type="EnsemblMetazoa" id="XM_038210642.1">
    <property type="protein sequence ID" value="XP_038066570.1"/>
    <property type="gene ID" value="LOC119736628"/>
</dbReference>
<dbReference type="PANTHER" id="PTHR10150:SF0">
    <property type="entry name" value="DNA REPAIR ENDONUCLEASE XPF"/>
    <property type="match status" value="1"/>
</dbReference>
<evidence type="ECO:0000256" key="4">
    <source>
        <dbReference type="ARBA" id="ARBA00022759"/>
    </source>
</evidence>
<organism evidence="13 14">
    <name type="scientific">Patiria miniata</name>
    <name type="common">Bat star</name>
    <name type="synonym">Asterina miniata</name>
    <dbReference type="NCBI Taxonomy" id="46514"/>
    <lineage>
        <taxon>Eukaryota</taxon>
        <taxon>Metazoa</taxon>
        <taxon>Echinodermata</taxon>
        <taxon>Eleutherozoa</taxon>
        <taxon>Asterozoa</taxon>
        <taxon>Asteroidea</taxon>
        <taxon>Valvatacea</taxon>
        <taxon>Valvatida</taxon>
        <taxon>Asterinidae</taxon>
        <taxon>Patiria</taxon>
    </lineage>
</organism>
<dbReference type="InterPro" id="IPR006167">
    <property type="entry name" value="XPF"/>
</dbReference>
<feature type="compositionally biased region" description="Basic and acidic residues" evidence="11">
    <location>
        <begin position="343"/>
        <end position="357"/>
    </location>
</feature>
<accession>A0A914AR88</accession>
<dbReference type="SMART" id="SM00891">
    <property type="entry name" value="ERCC4"/>
    <property type="match status" value="1"/>
</dbReference>
<evidence type="ECO:0000313" key="13">
    <source>
        <dbReference type="EnsemblMetazoa" id="XP_038066570.1"/>
    </source>
</evidence>
<feature type="region of interest" description="Disordered" evidence="11">
    <location>
        <begin position="308"/>
        <end position="397"/>
    </location>
</feature>
<dbReference type="CDD" id="cd20078">
    <property type="entry name" value="XPF_nuclease_XPF_euk"/>
    <property type="match status" value="1"/>
</dbReference>
<feature type="domain" description="ERCC4" evidence="12">
    <location>
        <begin position="551"/>
        <end position="631"/>
    </location>
</feature>
<dbReference type="InterPro" id="IPR010994">
    <property type="entry name" value="RuvA_2-like"/>
</dbReference>
<dbReference type="GO" id="GO:0000724">
    <property type="term" value="P:double-strand break repair via homologous recombination"/>
    <property type="evidence" value="ECO:0007669"/>
    <property type="project" value="TreeGrafter"/>
</dbReference>
<feature type="compositionally biased region" description="Acidic residues" evidence="11">
    <location>
        <begin position="375"/>
        <end position="397"/>
    </location>
</feature>
<evidence type="ECO:0000259" key="12">
    <source>
        <dbReference type="SMART" id="SM00891"/>
    </source>
</evidence>
<dbReference type="SUPFAM" id="SSF47781">
    <property type="entry name" value="RuvA domain 2-like"/>
    <property type="match status" value="1"/>
</dbReference>
<dbReference type="Proteomes" id="UP000887568">
    <property type="component" value="Unplaced"/>
</dbReference>
<evidence type="ECO:0000256" key="5">
    <source>
        <dbReference type="ARBA" id="ARBA00022763"/>
    </source>
</evidence>
<dbReference type="Gene3D" id="1.10.150.20">
    <property type="entry name" value="5' to 3' exonuclease, C-terminal subdomain"/>
    <property type="match status" value="1"/>
</dbReference>
<dbReference type="InterPro" id="IPR047520">
    <property type="entry name" value="XPF_nuclease"/>
</dbReference>
<keyword evidence="7" id="KW-0238">DNA-binding</keyword>
<dbReference type="GO" id="GO:1901255">
    <property type="term" value="P:nucleotide-excision repair involved in interstrand cross-link repair"/>
    <property type="evidence" value="ECO:0007669"/>
    <property type="project" value="TreeGrafter"/>
</dbReference>
<dbReference type="GO" id="GO:0000110">
    <property type="term" value="C:nucleotide-excision repair factor 1 complex"/>
    <property type="evidence" value="ECO:0007669"/>
    <property type="project" value="TreeGrafter"/>
</dbReference>
<feature type="region of interest" description="Disordered" evidence="11">
    <location>
        <begin position="774"/>
        <end position="807"/>
    </location>
</feature>
<dbReference type="RefSeq" id="XP_038066570.1">
    <property type="nucleotide sequence ID" value="XM_038210642.1"/>
</dbReference>
<dbReference type="InterPro" id="IPR006166">
    <property type="entry name" value="ERCC4_domain"/>
</dbReference>
<dbReference type="OrthoDB" id="361020at2759"/>
<evidence type="ECO:0000256" key="7">
    <source>
        <dbReference type="ARBA" id="ARBA00023125"/>
    </source>
</evidence>
<evidence type="ECO:0000256" key="10">
    <source>
        <dbReference type="ARBA" id="ARBA00072370"/>
    </source>
</evidence>
<evidence type="ECO:0000256" key="6">
    <source>
        <dbReference type="ARBA" id="ARBA00022801"/>
    </source>
</evidence>
<keyword evidence="4" id="KW-0255">Endonuclease</keyword>
<dbReference type="InterPro" id="IPR011335">
    <property type="entry name" value="Restrct_endonuc-II-like"/>
</dbReference>
<dbReference type="CTD" id="2072"/>
<sequence length="807" mass="91170">MFHQFSNGPWIIESCQEAFILRLYRQKNKTGFIKALSDQPQSFAAGFCQLERVMRNLFVRKLFLWPRFHASVTDFMDAHKPDVVEIQLKLSPSMLAIQTAILDIIAACIKEVQRCNPSLDSSEVTVESAIGRKSLEQAIRRQLQPLWHQLTATTKQLIADLKLLQMLLYYLTQYDCVTFYNFLKSLRTNEKTVTNNSGWLFMESAESMFVHAKERVYKLSKKAKGKSTQDSEGTSDKIPATRELNLEENPKWKVLSEIMEEIKQENSEFNSNRILICASDDRTCAQLKEYLQDGGQKLLQRLYAKTLGDQSGRDTGDVQGAKQMPNKAGKNQPTRGRRKARGQRSEKEDTSDAKEKTLTLTQMVRAKGGPQEGSASEDDDNDVEMESADDSEERQDEELLLVSSPEAYYGITASPLTVIHPLHGCKDPYSLSKTLQEVQPMFVILYDAEIQFVRQLEVFKASRPGHPLRVYFLIYSGSTEEQRYLTSLRKEKQAFEHLIREKATMVLSEEVEGHGDTAPQLNRDQQSATGSLQSSSSRAGGRQSQGQVQQKVIVDMREFRSELPSLIHKRGIDIEPVTIEVGDYILTPDVCVERKSVSDLISSLASGRLFNQCTSMTRYYKHPVLLIEFDPKKSFSLQSKSTASKEITYQDLSSKIALLTMHFQKLRILWCPSPHATAQLFEELKAGREQPDAAAAATVTASEEAQQARYNHGPYDMLLKMPGVNVTNCRRLLKCVSDFTELSAMSQEQLAETLEHSGNASLLWNFLHSKGSTASKDAAKTANPQGKFQRGGKRPFYGKKRKGVTKR</sequence>
<keyword evidence="6" id="KW-0378">Hydrolase</keyword>
<dbReference type="PANTHER" id="PTHR10150">
    <property type="entry name" value="DNA REPAIR ENDONUCLEASE XPF"/>
    <property type="match status" value="1"/>
</dbReference>
<feature type="region of interest" description="Disordered" evidence="11">
    <location>
        <begin position="509"/>
        <end position="548"/>
    </location>
</feature>